<feature type="domain" description="Glucose/Sorbosone dehydrogenase" evidence="2">
    <location>
        <begin position="55"/>
        <end position="344"/>
    </location>
</feature>
<protein>
    <submittedName>
        <fullName evidence="3">PQQ-dependent sugar dehydrogenase</fullName>
    </submittedName>
</protein>
<keyword evidence="1" id="KW-0732">Signal</keyword>
<dbReference type="RefSeq" id="WP_275093759.1">
    <property type="nucleotide sequence ID" value="NZ_CP118606.1"/>
</dbReference>
<dbReference type="PANTHER" id="PTHR19328">
    <property type="entry name" value="HEDGEHOG-INTERACTING PROTEIN"/>
    <property type="match status" value="1"/>
</dbReference>
<sequence length="360" mass="37586">MRTTRRGLRASAALCAAGIALVACAPTPPAPPSPTLSEGSVSISPEQRKTIVQGLEAPWSIAFSGSTALLSERDTARIVEVSDAGETREVGVIEGVEPRGEGGLLGIAVHEGDLYAYSTAADENRVQRFALSGAPGSMEIGEPETILSSLPAAGNHNGGRIAFGPDGMLYVTVGDAGDREGAQDLGSLAGKILRVTPDGRVPEDNPFEGSPVYSLGHRNPQGLAWDEEGTLYASEFGQDTWDELNVIEPGGNYGWPRVEGIAGRADFIDPVQQWAPGIASPSGIAITAGSIFIANLRGERIRQVPLSDLRASGEFLVGSLGRLRDVAVAPDGALWVLTNNTDGRGDADEGDDRVVRIPVG</sequence>
<dbReference type="InterPro" id="IPR011041">
    <property type="entry name" value="Quinoprot_gluc/sorb_DH_b-prop"/>
</dbReference>
<dbReference type="Pfam" id="PF07995">
    <property type="entry name" value="GSDH"/>
    <property type="match status" value="1"/>
</dbReference>
<dbReference type="AlphaFoldDB" id="A0AAJ6ASP0"/>
<dbReference type="SUPFAM" id="SSF50952">
    <property type="entry name" value="Soluble quinoprotein glucose dehydrogenase"/>
    <property type="match status" value="1"/>
</dbReference>
<feature type="signal peptide" evidence="1">
    <location>
        <begin position="1"/>
        <end position="25"/>
    </location>
</feature>
<evidence type="ECO:0000259" key="2">
    <source>
        <dbReference type="Pfam" id="PF07995"/>
    </source>
</evidence>
<dbReference type="Gene3D" id="2.120.10.30">
    <property type="entry name" value="TolB, C-terminal domain"/>
    <property type="match status" value="1"/>
</dbReference>
<reference evidence="3" key="1">
    <citation type="submission" date="2023-02" db="EMBL/GenBank/DDBJ databases">
        <title>Genome sequence of Microbacterium liquefaciens B1075.</title>
        <authorList>
            <person name="Cao J."/>
            <person name="Li X."/>
        </authorList>
    </citation>
    <scope>NUCLEOTIDE SEQUENCE</scope>
    <source>
        <strain evidence="3">B1075</strain>
    </source>
</reference>
<organism evidence="3 4">
    <name type="scientific">Microbacterium maritypicum</name>
    <name type="common">Microbacterium liquefaciens</name>
    <dbReference type="NCBI Taxonomy" id="33918"/>
    <lineage>
        <taxon>Bacteria</taxon>
        <taxon>Bacillati</taxon>
        <taxon>Actinomycetota</taxon>
        <taxon>Actinomycetes</taxon>
        <taxon>Micrococcales</taxon>
        <taxon>Microbacteriaceae</taxon>
        <taxon>Microbacterium</taxon>
    </lineage>
</organism>
<dbReference type="InterPro" id="IPR012938">
    <property type="entry name" value="Glc/Sorbosone_DH"/>
</dbReference>
<dbReference type="Proteomes" id="UP001214756">
    <property type="component" value="Chromosome"/>
</dbReference>
<feature type="chain" id="PRO_5042618590" evidence="1">
    <location>
        <begin position="26"/>
        <end position="360"/>
    </location>
</feature>
<gene>
    <name evidence="3" type="ORF">PWF71_07840</name>
</gene>
<dbReference type="PROSITE" id="PS51257">
    <property type="entry name" value="PROKAR_LIPOPROTEIN"/>
    <property type="match status" value="1"/>
</dbReference>
<proteinExistence type="predicted"/>
<dbReference type="PANTHER" id="PTHR19328:SF13">
    <property type="entry name" value="HIPL1 PROTEIN"/>
    <property type="match status" value="1"/>
</dbReference>
<evidence type="ECO:0000313" key="4">
    <source>
        <dbReference type="Proteomes" id="UP001214756"/>
    </source>
</evidence>
<evidence type="ECO:0000256" key="1">
    <source>
        <dbReference type="SAM" id="SignalP"/>
    </source>
</evidence>
<accession>A0AAJ6ASP0</accession>
<name>A0AAJ6ASP0_MICMQ</name>
<dbReference type="InterPro" id="IPR011042">
    <property type="entry name" value="6-blade_b-propeller_TolB-like"/>
</dbReference>
<dbReference type="EMBL" id="CP118606">
    <property type="protein sequence ID" value="WEF22571.1"/>
    <property type="molecule type" value="Genomic_DNA"/>
</dbReference>
<evidence type="ECO:0000313" key="3">
    <source>
        <dbReference type="EMBL" id="WEF22571.1"/>
    </source>
</evidence>